<feature type="transmembrane region" description="Helical" evidence="1">
    <location>
        <begin position="69"/>
        <end position="89"/>
    </location>
</feature>
<feature type="domain" description="Mitochondrial adapter protein MCP1 transmembrane" evidence="2">
    <location>
        <begin position="175"/>
        <end position="278"/>
    </location>
</feature>
<dbReference type="GO" id="GO:0007005">
    <property type="term" value="P:mitochondrion organization"/>
    <property type="evidence" value="ECO:0007669"/>
    <property type="project" value="TreeGrafter"/>
</dbReference>
<dbReference type="GO" id="GO:0005741">
    <property type="term" value="C:mitochondrial outer membrane"/>
    <property type="evidence" value="ECO:0007669"/>
    <property type="project" value="TreeGrafter"/>
</dbReference>
<accession>A0A3E2GY95</accession>
<dbReference type="GO" id="GO:0055088">
    <property type="term" value="P:lipid homeostasis"/>
    <property type="evidence" value="ECO:0007669"/>
    <property type="project" value="InterPro"/>
</dbReference>
<feature type="transmembrane region" description="Helical" evidence="1">
    <location>
        <begin position="212"/>
        <end position="231"/>
    </location>
</feature>
<name>A0A3E2GY95_SCYLI</name>
<feature type="transmembrane region" description="Helical" evidence="1">
    <location>
        <begin position="159"/>
        <end position="183"/>
    </location>
</feature>
<feature type="non-terminal residue" evidence="3">
    <location>
        <position position="1"/>
    </location>
</feature>
<dbReference type="AlphaFoldDB" id="A0A3E2GY95"/>
<dbReference type="PANTHER" id="PTHR38409">
    <property type="entry name" value="MDM10-COMPLEMENTING PROTEIN 1"/>
    <property type="match status" value="1"/>
</dbReference>
<evidence type="ECO:0000256" key="1">
    <source>
        <dbReference type="SAM" id="Phobius"/>
    </source>
</evidence>
<dbReference type="InterPro" id="IPR012472">
    <property type="entry name" value="MCP1_TM"/>
</dbReference>
<dbReference type="PANTHER" id="PTHR38409:SF1">
    <property type="entry name" value="MITOCHONDRIAL ADAPTER PROTEIN MCP1"/>
    <property type="match status" value="1"/>
</dbReference>
<keyword evidence="1" id="KW-1133">Transmembrane helix</keyword>
<reference evidence="3 4" key="1">
    <citation type="submission" date="2018-05" db="EMBL/GenBank/DDBJ databases">
        <title>Draft genome sequence of Scytalidium lignicola DSM 105466, a ubiquitous saprotrophic fungus.</title>
        <authorList>
            <person name="Buettner E."/>
            <person name="Gebauer A.M."/>
            <person name="Hofrichter M."/>
            <person name="Liers C."/>
            <person name="Kellner H."/>
        </authorList>
    </citation>
    <scope>NUCLEOTIDE SEQUENCE [LARGE SCALE GENOMIC DNA]</scope>
    <source>
        <strain evidence="3 4">DSM 105466</strain>
    </source>
</reference>
<dbReference type="InterPro" id="IPR034804">
    <property type="entry name" value="SQR/QFR_C/D"/>
</dbReference>
<evidence type="ECO:0000313" key="4">
    <source>
        <dbReference type="Proteomes" id="UP000258309"/>
    </source>
</evidence>
<keyword evidence="1" id="KW-0812">Transmembrane</keyword>
<evidence type="ECO:0000259" key="2">
    <source>
        <dbReference type="Pfam" id="PF07950"/>
    </source>
</evidence>
<dbReference type="OrthoDB" id="10259513at2759"/>
<protein>
    <recommendedName>
        <fullName evidence="2">Mitochondrial adapter protein MCP1 transmembrane domain-containing protein</fullName>
    </recommendedName>
</protein>
<evidence type="ECO:0000313" key="3">
    <source>
        <dbReference type="EMBL" id="RFU25962.1"/>
    </source>
</evidence>
<keyword evidence="1" id="KW-0472">Membrane</keyword>
<dbReference type="EMBL" id="NCSJ02000293">
    <property type="protein sequence ID" value="RFU25962.1"/>
    <property type="molecule type" value="Genomic_DNA"/>
</dbReference>
<dbReference type="InterPro" id="IPR039960">
    <property type="entry name" value="MCP1"/>
</dbReference>
<dbReference type="STRING" id="5539.A0A3E2GY95"/>
<organism evidence="3 4">
    <name type="scientific">Scytalidium lignicola</name>
    <name type="common">Hyphomycete</name>
    <dbReference type="NCBI Taxonomy" id="5539"/>
    <lineage>
        <taxon>Eukaryota</taxon>
        <taxon>Fungi</taxon>
        <taxon>Dikarya</taxon>
        <taxon>Ascomycota</taxon>
        <taxon>Pezizomycotina</taxon>
        <taxon>Leotiomycetes</taxon>
        <taxon>Leotiomycetes incertae sedis</taxon>
        <taxon>Scytalidium</taxon>
    </lineage>
</organism>
<dbReference type="Proteomes" id="UP000258309">
    <property type="component" value="Unassembled WGS sequence"/>
</dbReference>
<sequence length="301" mass="33395">MDYQTDISTLSEETFLALQELEPSPIDSPEDEDWKLSESRSSASRSSILGLSGRGATFYLRRIQKYSSYAFTVYASIHLTNTSLIPLITRSVPASETFLLLTRPFYQSPIFEPAVVILPIAAHVLSGLALRVRRRNQILTRYGASNLPISKRLEQHLKVWPPISWSSISGYMLMPLVLGHAYVNRFLPWYYEGGSSSVGLAFVSHSFAKHPAISYAGYVALIGIGAGHFVWGISRWMNWLPVGKDKKAKKRWWALNGVSALVTALWMAGGFGVIATGGKADGWEGRGYDQLLAKVPLIKLN</sequence>
<feature type="transmembrane region" description="Helical" evidence="1">
    <location>
        <begin position="109"/>
        <end position="130"/>
    </location>
</feature>
<keyword evidence="4" id="KW-1185">Reference proteome</keyword>
<feature type="transmembrane region" description="Helical" evidence="1">
    <location>
        <begin position="252"/>
        <end position="275"/>
    </location>
</feature>
<dbReference type="Pfam" id="PF07950">
    <property type="entry name" value="MCP1_TM"/>
    <property type="match status" value="1"/>
</dbReference>
<gene>
    <name evidence="3" type="ORF">B7463_g10371</name>
</gene>
<dbReference type="OMA" id="GWEAKGW"/>
<proteinExistence type="predicted"/>
<comment type="caution">
    <text evidence="3">The sequence shown here is derived from an EMBL/GenBank/DDBJ whole genome shotgun (WGS) entry which is preliminary data.</text>
</comment>
<dbReference type="SUPFAM" id="SSF81343">
    <property type="entry name" value="Fumarate reductase respiratory complex transmembrane subunits"/>
    <property type="match status" value="1"/>
</dbReference>
<feature type="non-terminal residue" evidence="3">
    <location>
        <position position="301"/>
    </location>
</feature>